<proteinExistence type="predicted"/>
<dbReference type="Pfam" id="PF00005">
    <property type="entry name" value="ABC_tran"/>
    <property type="match status" value="1"/>
</dbReference>
<keyword evidence="6" id="KW-0067">ATP-binding</keyword>
<feature type="transmembrane region" description="Helical" evidence="9">
    <location>
        <begin position="554"/>
        <end position="578"/>
    </location>
</feature>
<evidence type="ECO:0000256" key="4">
    <source>
        <dbReference type="ARBA" id="ARBA00022737"/>
    </source>
</evidence>
<dbReference type="PROSITE" id="PS50893">
    <property type="entry name" value="ABC_TRANSPORTER_2"/>
    <property type="match status" value="1"/>
</dbReference>
<keyword evidence="7 9" id="KW-1133">Transmembrane helix</keyword>
<dbReference type="GO" id="GO:0016020">
    <property type="term" value="C:membrane"/>
    <property type="evidence" value="ECO:0007669"/>
    <property type="project" value="UniProtKB-SubCell"/>
</dbReference>
<evidence type="ECO:0000256" key="5">
    <source>
        <dbReference type="ARBA" id="ARBA00022741"/>
    </source>
</evidence>
<evidence type="ECO:0000256" key="7">
    <source>
        <dbReference type="ARBA" id="ARBA00022989"/>
    </source>
</evidence>
<dbReference type="FunFam" id="3.40.50.300:FF:000298">
    <property type="entry name" value="ATP-binding cassette sub-family A member 12"/>
    <property type="match status" value="1"/>
</dbReference>
<reference evidence="11 12" key="1">
    <citation type="journal article" date="2024" name="BMC Genomics">
        <title>De novo assembly and annotation of Popillia japonica's genome with initial clues to its potential as an invasive pest.</title>
        <authorList>
            <person name="Cucini C."/>
            <person name="Boschi S."/>
            <person name="Funari R."/>
            <person name="Cardaioli E."/>
            <person name="Iannotti N."/>
            <person name="Marturano G."/>
            <person name="Paoli F."/>
            <person name="Bruttini M."/>
            <person name="Carapelli A."/>
            <person name="Frati F."/>
            <person name="Nardi F."/>
        </authorList>
    </citation>
    <scope>NUCLEOTIDE SEQUENCE [LARGE SCALE GENOMIC DNA]</scope>
    <source>
        <strain evidence="11">DMR45628</strain>
    </source>
</reference>
<keyword evidence="12" id="KW-1185">Reference proteome</keyword>
<evidence type="ECO:0000256" key="1">
    <source>
        <dbReference type="ARBA" id="ARBA00004141"/>
    </source>
</evidence>
<feature type="transmembrane region" description="Helical" evidence="9">
    <location>
        <begin position="594"/>
        <end position="616"/>
    </location>
</feature>
<dbReference type="InterPro" id="IPR013525">
    <property type="entry name" value="ABC2_TM"/>
</dbReference>
<comment type="subcellular location">
    <subcellularLocation>
        <location evidence="1">Membrane</location>
        <topology evidence="1">Multi-pass membrane protein</topology>
    </subcellularLocation>
</comment>
<keyword evidence="8 9" id="KW-0472">Membrane</keyword>
<feature type="domain" description="ABC transporter" evidence="10">
    <location>
        <begin position="19"/>
        <end position="249"/>
    </location>
</feature>
<evidence type="ECO:0000313" key="11">
    <source>
        <dbReference type="EMBL" id="KAK9736957.1"/>
    </source>
</evidence>
<keyword evidence="2" id="KW-0813">Transport</keyword>
<dbReference type="CDD" id="cd03263">
    <property type="entry name" value="ABC_subfamily_A"/>
    <property type="match status" value="1"/>
</dbReference>
<dbReference type="InterPro" id="IPR026082">
    <property type="entry name" value="ABCA"/>
</dbReference>
<dbReference type="Gene3D" id="3.40.50.300">
    <property type="entry name" value="P-loop containing nucleotide triphosphate hydrolases"/>
    <property type="match status" value="1"/>
</dbReference>
<protein>
    <submittedName>
        <fullName evidence="11">ABC transporter</fullName>
    </submittedName>
</protein>
<dbReference type="GO" id="GO:0140359">
    <property type="term" value="F:ABC-type transporter activity"/>
    <property type="evidence" value="ECO:0007669"/>
    <property type="project" value="InterPro"/>
</dbReference>
<dbReference type="InterPro" id="IPR027417">
    <property type="entry name" value="P-loop_NTPase"/>
</dbReference>
<dbReference type="GO" id="GO:0005524">
    <property type="term" value="F:ATP binding"/>
    <property type="evidence" value="ECO:0007669"/>
    <property type="project" value="UniProtKB-KW"/>
</dbReference>
<evidence type="ECO:0000313" key="12">
    <source>
        <dbReference type="Proteomes" id="UP001458880"/>
    </source>
</evidence>
<keyword evidence="4" id="KW-0677">Repeat</keyword>
<dbReference type="PROSITE" id="PS00211">
    <property type="entry name" value="ABC_TRANSPORTER_1"/>
    <property type="match status" value="1"/>
</dbReference>
<dbReference type="AlphaFoldDB" id="A0AAW1LU90"/>
<dbReference type="GO" id="GO:0016887">
    <property type="term" value="F:ATP hydrolysis activity"/>
    <property type="evidence" value="ECO:0007669"/>
    <property type="project" value="InterPro"/>
</dbReference>
<dbReference type="InterPro" id="IPR017871">
    <property type="entry name" value="ABC_transporter-like_CS"/>
</dbReference>
<evidence type="ECO:0000256" key="3">
    <source>
        <dbReference type="ARBA" id="ARBA00022692"/>
    </source>
</evidence>
<dbReference type="SMART" id="SM00382">
    <property type="entry name" value="AAA"/>
    <property type="match status" value="1"/>
</dbReference>
<keyword evidence="3 9" id="KW-0812">Transmembrane</keyword>
<evidence type="ECO:0000256" key="2">
    <source>
        <dbReference type="ARBA" id="ARBA00022448"/>
    </source>
</evidence>
<organism evidence="11 12">
    <name type="scientific">Popillia japonica</name>
    <name type="common">Japanese beetle</name>
    <dbReference type="NCBI Taxonomy" id="7064"/>
    <lineage>
        <taxon>Eukaryota</taxon>
        <taxon>Metazoa</taxon>
        <taxon>Ecdysozoa</taxon>
        <taxon>Arthropoda</taxon>
        <taxon>Hexapoda</taxon>
        <taxon>Insecta</taxon>
        <taxon>Pterygota</taxon>
        <taxon>Neoptera</taxon>
        <taxon>Endopterygota</taxon>
        <taxon>Coleoptera</taxon>
        <taxon>Polyphaga</taxon>
        <taxon>Scarabaeiformia</taxon>
        <taxon>Scarabaeidae</taxon>
        <taxon>Rutelinae</taxon>
        <taxon>Popillia</taxon>
    </lineage>
</organism>
<dbReference type="SUPFAM" id="SSF52540">
    <property type="entry name" value="P-loop containing nucleoside triphosphate hydrolases"/>
    <property type="match status" value="1"/>
</dbReference>
<dbReference type="InterPro" id="IPR003593">
    <property type="entry name" value="AAA+_ATPase"/>
</dbReference>
<name>A0AAW1LU90_POPJA</name>
<keyword evidence="5" id="KW-0547">Nucleotide-binding</keyword>
<dbReference type="EMBL" id="JASPKY010000107">
    <property type="protein sequence ID" value="KAK9736957.1"/>
    <property type="molecule type" value="Genomic_DNA"/>
</dbReference>
<evidence type="ECO:0000256" key="9">
    <source>
        <dbReference type="SAM" id="Phobius"/>
    </source>
</evidence>
<sequence>MHLESDVYEKEPTNYNIGIQVNRLTKVFPGKKVAVRQVSFNMFENQITVLLGHNGAGKTTTMSMLTGMITPTEGTAIVNGYDIRTNMPQVRDSLGLCPQHNILFDELTVAEHIRFFGKLKGLNKKEIDEEINTYIDLLQLAPKRNARSKTLSGGMKRKLSVAIAMCGRSKIVMLDEPTAGMDPAARRALWDMIVKQKKDRTILLSTHFMDEADVLGDRIAIMAGGKLQCCGSSFFLKKKYRAGYRLIMDKTQDCVVTQVTDLLKVYIPNIKVATNVGSELTYILEEDQAVVFEKMLAALERKSKSLGVNSYGISLTTMQEVFMKVGADYGQEEINNGEIVTNGNMVNNVNITSVGFVNGFTLWRNQFVAMLMKKFRVTQHRFTDPITTITRDNEDNTYYVQYRNILERENREIRHFPTDSMTNNMLNQTTQYTSRVRMRYIIGASFSGNNITTWFNNEPLHSPPIALQYSMNAILQSHTTDDHSIQFFNHPLPVSSNTKIRRTNSGATTAFQIAFHIAFCMAFVTPFYVLFYVRERVVKSKHQQFISGAKVSAYWFANILWDFVTFLLTIICIIITLACFQEDGFKSASDFGRVFVILIIFMLAALPITYLSSLLFTAPSSGYTKLALINTFLGK</sequence>
<dbReference type="PANTHER" id="PTHR19229:SF250">
    <property type="entry name" value="ABC TRANSPORTER DOMAIN-CONTAINING PROTEIN-RELATED"/>
    <property type="match status" value="1"/>
</dbReference>
<dbReference type="PANTHER" id="PTHR19229">
    <property type="entry name" value="ATP-BINDING CASSETTE TRANSPORTER SUBFAMILY A ABCA"/>
    <property type="match status" value="1"/>
</dbReference>
<feature type="transmembrane region" description="Helical" evidence="9">
    <location>
        <begin position="513"/>
        <end position="533"/>
    </location>
</feature>
<dbReference type="Pfam" id="PF12698">
    <property type="entry name" value="ABC2_membrane_3"/>
    <property type="match status" value="1"/>
</dbReference>
<dbReference type="Proteomes" id="UP001458880">
    <property type="component" value="Unassembled WGS sequence"/>
</dbReference>
<evidence type="ECO:0000256" key="8">
    <source>
        <dbReference type="ARBA" id="ARBA00023136"/>
    </source>
</evidence>
<gene>
    <name evidence="11" type="ORF">QE152_g11190</name>
</gene>
<dbReference type="GO" id="GO:0005319">
    <property type="term" value="F:lipid transporter activity"/>
    <property type="evidence" value="ECO:0007669"/>
    <property type="project" value="TreeGrafter"/>
</dbReference>
<accession>A0AAW1LU90</accession>
<evidence type="ECO:0000256" key="6">
    <source>
        <dbReference type="ARBA" id="ARBA00022840"/>
    </source>
</evidence>
<evidence type="ECO:0000259" key="10">
    <source>
        <dbReference type="PROSITE" id="PS50893"/>
    </source>
</evidence>
<comment type="caution">
    <text evidence="11">The sequence shown here is derived from an EMBL/GenBank/DDBJ whole genome shotgun (WGS) entry which is preliminary data.</text>
</comment>
<dbReference type="InterPro" id="IPR003439">
    <property type="entry name" value="ABC_transporter-like_ATP-bd"/>
</dbReference>